<protein>
    <recommendedName>
        <fullName evidence="3">DUF4105 domain-containing protein</fullName>
    </recommendedName>
</protein>
<proteinExistence type="predicted"/>
<dbReference type="AlphaFoldDB" id="A0A7X4GHZ2"/>
<accession>A0A7X4GHZ2</accession>
<name>A0A7X4GHZ2_9SPHN</name>
<sequence>MVRRNLRSLAVFVVMIVGVLAEPASAKVYVSFYSVQTSFTRLRSVHAFVTLKGTLDSDGRTIEENYGFSAKTSDPSFLFRSVPQTMLIEKPDYIQRANYHFSVPVSDETYHKIVKEVQTWWHDPTYQWNIDKRNCVTFVGVVAQMSGLKADFPPKLMRKPRNYLDHIAELNPGVAVLPAP</sequence>
<dbReference type="Proteomes" id="UP000465810">
    <property type="component" value="Unassembled WGS sequence"/>
</dbReference>
<dbReference type="EMBL" id="WVTD01000005">
    <property type="protein sequence ID" value="MYL97919.1"/>
    <property type="molecule type" value="Genomic_DNA"/>
</dbReference>
<reference evidence="1 2" key="1">
    <citation type="submission" date="2019-12" db="EMBL/GenBank/DDBJ databases">
        <authorList>
            <person name="Feng G."/>
            <person name="Zhu H."/>
        </authorList>
    </citation>
    <scope>NUCLEOTIDE SEQUENCE [LARGE SCALE GENOMIC DNA]</scope>
    <source>
        <strain evidence="1 2">FGD1</strain>
    </source>
</reference>
<gene>
    <name evidence="1" type="ORF">GR702_09060</name>
</gene>
<keyword evidence="2" id="KW-1185">Reference proteome</keyword>
<comment type="caution">
    <text evidence="1">The sequence shown here is derived from an EMBL/GenBank/DDBJ whole genome shotgun (WGS) entry which is preliminary data.</text>
</comment>
<evidence type="ECO:0000313" key="2">
    <source>
        <dbReference type="Proteomes" id="UP000465810"/>
    </source>
</evidence>
<organism evidence="1 2">
    <name type="scientific">Novosphingobium silvae</name>
    <dbReference type="NCBI Taxonomy" id="2692619"/>
    <lineage>
        <taxon>Bacteria</taxon>
        <taxon>Pseudomonadati</taxon>
        <taxon>Pseudomonadota</taxon>
        <taxon>Alphaproteobacteria</taxon>
        <taxon>Sphingomonadales</taxon>
        <taxon>Sphingomonadaceae</taxon>
        <taxon>Novosphingobium</taxon>
    </lineage>
</organism>
<evidence type="ECO:0008006" key="3">
    <source>
        <dbReference type="Google" id="ProtNLM"/>
    </source>
</evidence>
<evidence type="ECO:0000313" key="1">
    <source>
        <dbReference type="EMBL" id="MYL97919.1"/>
    </source>
</evidence>
<dbReference type="RefSeq" id="WP_160985563.1">
    <property type="nucleotide sequence ID" value="NZ_WVTD01000005.1"/>
</dbReference>